<organism evidence="1 2">
    <name type="scientific">Meloidogyne graminicola</name>
    <dbReference type="NCBI Taxonomy" id="189291"/>
    <lineage>
        <taxon>Eukaryota</taxon>
        <taxon>Metazoa</taxon>
        <taxon>Ecdysozoa</taxon>
        <taxon>Nematoda</taxon>
        <taxon>Chromadorea</taxon>
        <taxon>Rhabditida</taxon>
        <taxon>Tylenchina</taxon>
        <taxon>Tylenchomorpha</taxon>
        <taxon>Tylenchoidea</taxon>
        <taxon>Meloidogynidae</taxon>
        <taxon>Meloidogyninae</taxon>
        <taxon>Meloidogyne</taxon>
    </lineage>
</organism>
<accession>A0A8S9ZV58</accession>
<sequence>MFFKRKSNLFFRAFSNFCRLHSYCRVKLLVVCKLQEYRKYIFNQIQLFS</sequence>
<gene>
    <name evidence="1" type="ORF">Mgra_00003446</name>
</gene>
<name>A0A8S9ZV58_9BILA</name>
<evidence type="ECO:0000313" key="1">
    <source>
        <dbReference type="EMBL" id="KAF7637054.1"/>
    </source>
</evidence>
<proteinExistence type="predicted"/>
<comment type="caution">
    <text evidence="1">The sequence shown here is derived from an EMBL/GenBank/DDBJ whole genome shotgun (WGS) entry which is preliminary data.</text>
</comment>
<dbReference type="Proteomes" id="UP000605970">
    <property type="component" value="Unassembled WGS sequence"/>
</dbReference>
<keyword evidence="2" id="KW-1185">Reference proteome</keyword>
<reference evidence="1" key="1">
    <citation type="journal article" date="2020" name="Ecol. Evol.">
        <title>Genome structure and content of the rice root-knot nematode (Meloidogyne graminicola).</title>
        <authorList>
            <person name="Phan N.T."/>
            <person name="Danchin E.G.J."/>
            <person name="Klopp C."/>
            <person name="Perfus-Barbeoch L."/>
            <person name="Kozlowski D.K."/>
            <person name="Koutsovoulos G.D."/>
            <person name="Lopez-Roques C."/>
            <person name="Bouchez O."/>
            <person name="Zahm M."/>
            <person name="Besnard G."/>
            <person name="Bellafiore S."/>
        </authorList>
    </citation>
    <scope>NUCLEOTIDE SEQUENCE</scope>
    <source>
        <strain evidence="1">VN-18</strain>
    </source>
</reference>
<dbReference type="EMBL" id="JABEBT010000023">
    <property type="protein sequence ID" value="KAF7637054.1"/>
    <property type="molecule type" value="Genomic_DNA"/>
</dbReference>
<evidence type="ECO:0000313" key="2">
    <source>
        <dbReference type="Proteomes" id="UP000605970"/>
    </source>
</evidence>
<protein>
    <submittedName>
        <fullName evidence="1">Uncharacterized protein</fullName>
    </submittedName>
</protein>
<dbReference type="AlphaFoldDB" id="A0A8S9ZV58"/>